<dbReference type="PANTHER" id="PTHR34853">
    <property type="match status" value="1"/>
</dbReference>
<keyword evidence="2" id="KW-1185">Reference proteome</keyword>
<dbReference type="Proteomes" id="UP001628164">
    <property type="component" value="Unassembled WGS sequence"/>
</dbReference>
<evidence type="ECO:0000313" key="1">
    <source>
        <dbReference type="EMBL" id="GMN88576.1"/>
    </source>
</evidence>
<protein>
    <recommendedName>
        <fullName evidence="3">Lysophospholipase</fullName>
    </recommendedName>
</protein>
<gene>
    <name evidence="1" type="ORF">fsci_00620</name>
</gene>
<dbReference type="Gene3D" id="3.40.50.1820">
    <property type="entry name" value="alpha/beta hydrolase"/>
    <property type="match status" value="1"/>
</dbReference>
<dbReference type="RefSeq" id="WP_407876498.1">
    <property type="nucleotide sequence ID" value="NZ_BTHG01000001.1"/>
</dbReference>
<evidence type="ECO:0008006" key="3">
    <source>
        <dbReference type="Google" id="ProtNLM"/>
    </source>
</evidence>
<dbReference type="InterPro" id="IPR029058">
    <property type="entry name" value="AB_hydrolase_fold"/>
</dbReference>
<accession>A0ABQ6PD61</accession>
<evidence type="ECO:0000313" key="2">
    <source>
        <dbReference type="Proteomes" id="UP001628164"/>
    </source>
</evidence>
<name>A0ABQ6PD61_9GAMM</name>
<organism evidence="1 2">
    <name type="scientific">Francisella sciaenopsi</name>
    <dbReference type="NCBI Taxonomy" id="3055034"/>
    <lineage>
        <taxon>Bacteria</taxon>
        <taxon>Pseudomonadati</taxon>
        <taxon>Pseudomonadota</taxon>
        <taxon>Gammaproteobacteria</taxon>
        <taxon>Thiotrichales</taxon>
        <taxon>Francisellaceae</taxon>
        <taxon>Francisella</taxon>
    </lineage>
</organism>
<dbReference type="InterPro" id="IPR005152">
    <property type="entry name" value="Lipase_secreted"/>
</dbReference>
<dbReference type="SUPFAM" id="SSF53474">
    <property type="entry name" value="alpha/beta-Hydrolases"/>
    <property type="match status" value="1"/>
</dbReference>
<sequence length="501" mass="57093">MYKKLLSCLIIIIISYQLLSANVIATGIWQAKDIKDNYKNKYFCNLTISESACNNNITNITKLSGINIDNFADKNINEVTLDKISYYTTNTFPATGEITSKVSGLLMMPNTNKPKGIILYYHPTVFNNSGIPSNFKSKNITTQMFDNLYAAIYALNGYIVVAPDYIGQGIDYSNYHPYVFYPKQTVNSAIDLLNSSANIIREKYNLSSTTKINFFSAGYSEGGAYSIWTAKCFENEKNCPNVSKLDTLYNYIAAAGLAGAYDISNITLNFLIDNNNVKEYKLHNKSLTTMLKPALVTNAMIGYLFYSNIGKTISINDFDKNFFNMDCTFQFLCNINGKQYNLQDIFKLKRFSEFSFVLAIFYNSIYRKYPQKSASHYYFPSGNNSMYDLFNKETFKDHELIQTMKDADIIDYGKTTTTPLFLFSLKEDSVVTVLNYDKFMKDANDNVTGFTLDNKQIIATSILSWIPFTNFNISDVDHISGEIYANIFAYKYIDDMNKVYL</sequence>
<dbReference type="PANTHER" id="PTHR34853:SF1">
    <property type="entry name" value="LIPASE 5"/>
    <property type="match status" value="1"/>
</dbReference>
<proteinExistence type="predicted"/>
<reference evidence="1 2" key="1">
    <citation type="journal article" date="2024" name="Dis. Aquat. Organ.">
        <title>Francisella sciaenopsi sp. nov. isolated from diseased red drum Sciaenops ocellatus in Florida, USA.</title>
        <authorList>
            <person name="Kawahara M."/>
            <person name="Cody T.T."/>
            <person name="Yanong R.P.E."/>
            <person name="Henderson E."/>
            <person name="Yazdi Z."/>
            <person name="Soto E."/>
        </authorList>
    </citation>
    <scope>NUCLEOTIDE SEQUENCE [LARGE SCALE GENOMIC DNA]</scope>
    <source>
        <strain evidence="1 2">R22-20-7</strain>
    </source>
</reference>
<dbReference type="EMBL" id="BTHG01000001">
    <property type="protein sequence ID" value="GMN88576.1"/>
    <property type="molecule type" value="Genomic_DNA"/>
</dbReference>
<comment type="caution">
    <text evidence="1">The sequence shown here is derived from an EMBL/GenBank/DDBJ whole genome shotgun (WGS) entry which is preliminary data.</text>
</comment>